<evidence type="ECO:0000256" key="2">
    <source>
        <dbReference type="ARBA" id="ARBA00022801"/>
    </source>
</evidence>
<evidence type="ECO:0000256" key="1">
    <source>
        <dbReference type="ARBA" id="ARBA00022723"/>
    </source>
</evidence>
<dbReference type="Gene3D" id="3.30.70.360">
    <property type="match status" value="1"/>
</dbReference>
<dbReference type="Pfam" id="PF01546">
    <property type="entry name" value="Peptidase_M20"/>
    <property type="match status" value="1"/>
</dbReference>
<dbReference type="PANTHER" id="PTHR43808">
    <property type="entry name" value="ACETYLORNITHINE DEACETYLASE"/>
    <property type="match status" value="1"/>
</dbReference>
<dbReference type="InterPro" id="IPR011650">
    <property type="entry name" value="Peptidase_M20_dimer"/>
</dbReference>
<feature type="domain" description="Peptidase M20 dimerisation" evidence="3">
    <location>
        <begin position="180"/>
        <end position="271"/>
    </location>
</feature>
<dbReference type="EMBL" id="JAMQCR010000003">
    <property type="protein sequence ID" value="MCM2535813.1"/>
    <property type="molecule type" value="Genomic_DNA"/>
</dbReference>
<dbReference type="InterPro" id="IPR017150">
    <property type="entry name" value="Pept_M20_glutamate_carboxypep"/>
</dbReference>
<name>A0ABT0WHV7_9BACI</name>
<dbReference type="Proteomes" id="UP001523262">
    <property type="component" value="Unassembled WGS sequence"/>
</dbReference>
<dbReference type="SUPFAM" id="SSF53187">
    <property type="entry name" value="Zn-dependent exopeptidases"/>
    <property type="match status" value="1"/>
</dbReference>
<dbReference type="Pfam" id="PF07687">
    <property type="entry name" value="M20_dimer"/>
    <property type="match status" value="1"/>
</dbReference>
<keyword evidence="2" id="KW-0378">Hydrolase</keyword>
<evidence type="ECO:0000313" key="4">
    <source>
        <dbReference type="EMBL" id="MCM2535813.1"/>
    </source>
</evidence>
<evidence type="ECO:0000259" key="3">
    <source>
        <dbReference type="Pfam" id="PF07687"/>
    </source>
</evidence>
<organism evidence="4 5">
    <name type="scientific">Neobacillus pocheonensis</name>
    <dbReference type="NCBI Taxonomy" id="363869"/>
    <lineage>
        <taxon>Bacteria</taxon>
        <taxon>Bacillati</taxon>
        <taxon>Bacillota</taxon>
        <taxon>Bacilli</taxon>
        <taxon>Bacillales</taxon>
        <taxon>Bacillaceae</taxon>
        <taxon>Neobacillus</taxon>
    </lineage>
</organism>
<dbReference type="InterPro" id="IPR050072">
    <property type="entry name" value="Peptidase_M20A"/>
</dbReference>
<keyword evidence="5" id="KW-1185">Reference proteome</keyword>
<protein>
    <submittedName>
        <fullName evidence="4">M20 family metallopeptidase</fullName>
    </submittedName>
</protein>
<dbReference type="Gene3D" id="3.40.630.10">
    <property type="entry name" value="Zn peptidases"/>
    <property type="match status" value="1"/>
</dbReference>
<dbReference type="CDD" id="cd03885">
    <property type="entry name" value="M20_CPDG2"/>
    <property type="match status" value="1"/>
</dbReference>
<dbReference type="InterPro" id="IPR036264">
    <property type="entry name" value="Bact_exopeptidase_dim_dom"/>
</dbReference>
<dbReference type="SUPFAM" id="SSF55031">
    <property type="entry name" value="Bacterial exopeptidase dimerisation domain"/>
    <property type="match status" value="1"/>
</dbReference>
<gene>
    <name evidence="4" type="ORF">NDK43_30445</name>
</gene>
<proteinExistence type="predicted"/>
<evidence type="ECO:0000313" key="5">
    <source>
        <dbReference type="Proteomes" id="UP001523262"/>
    </source>
</evidence>
<keyword evidence="1" id="KW-0479">Metal-binding</keyword>
<reference evidence="4 5" key="1">
    <citation type="submission" date="2022-06" db="EMBL/GenBank/DDBJ databases">
        <authorList>
            <person name="Jeon C.O."/>
        </authorList>
    </citation>
    <scope>NUCLEOTIDE SEQUENCE [LARGE SCALE GENOMIC DNA]</scope>
    <source>
        <strain evidence="4 5">KCTC 13943</strain>
    </source>
</reference>
<comment type="caution">
    <text evidence="4">The sequence shown here is derived from an EMBL/GenBank/DDBJ whole genome shotgun (WGS) entry which is preliminary data.</text>
</comment>
<dbReference type="InterPro" id="IPR002933">
    <property type="entry name" value="Peptidase_M20"/>
</dbReference>
<sequence length="357" mass="39706">MQRWNNFFQNKIDDILLELKNYVEMESPSSNKEAVDKLGSYIQQQFIKLGCRLTRIKQEEFGDQLRLEYGEGEEQILILGHFDTVKDIGTLEQEPWRVEEGRVYGRGTYDMKAGIVFAYFALQAIREHNLPLNKRLVFLWNTDEEMGSPSSREYIQEEASKSSSVLVLEPSYGNGSLKTSRKGGGEFKVMVHGKAAHAGNDHAKGVNAIAELAHHILEIQSWTNYEEGTTLSVGMINGGSASNVVPEFAEAIVDVRVAKKSAMSVIQNRTVALTPVHPEAKVSVHWEFVTPPMERTKQTEQLYRLAYEQAAEEGFDLTEMNAGGTSDGNFAAAAGVPVLDGLGQSEMVPMPLMSISR</sequence>
<dbReference type="PIRSF" id="PIRSF037238">
    <property type="entry name" value="Carboxypeptidase_G2"/>
    <property type="match status" value="1"/>
</dbReference>
<dbReference type="PANTHER" id="PTHR43808:SF9">
    <property type="entry name" value="BLL0789 PROTEIN"/>
    <property type="match status" value="1"/>
</dbReference>
<accession>A0ABT0WHV7</accession>